<keyword evidence="4" id="KW-0393">Immunoglobulin domain</keyword>
<dbReference type="InterPro" id="IPR007110">
    <property type="entry name" value="Ig-like_dom"/>
</dbReference>
<name>A0A2T7P2S3_POMCA</name>
<dbReference type="PANTHER" id="PTHR44337">
    <property type="entry name" value="CARCINOEMBRYONIC ANTIGEN-RELATED CELL ADHESION MOLECULE 8"/>
    <property type="match status" value="1"/>
</dbReference>
<evidence type="ECO:0000256" key="1">
    <source>
        <dbReference type="ARBA" id="ARBA00022729"/>
    </source>
</evidence>
<evidence type="ECO:0000256" key="6">
    <source>
        <dbReference type="SAM" id="Phobius"/>
    </source>
</evidence>
<dbReference type="Gene3D" id="2.60.40.10">
    <property type="entry name" value="Immunoglobulins"/>
    <property type="match status" value="2"/>
</dbReference>
<organism evidence="8 9">
    <name type="scientific">Pomacea canaliculata</name>
    <name type="common">Golden apple snail</name>
    <dbReference type="NCBI Taxonomy" id="400727"/>
    <lineage>
        <taxon>Eukaryota</taxon>
        <taxon>Metazoa</taxon>
        <taxon>Spiralia</taxon>
        <taxon>Lophotrochozoa</taxon>
        <taxon>Mollusca</taxon>
        <taxon>Gastropoda</taxon>
        <taxon>Caenogastropoda</taxon>
        <taxon>Architaenioglossa</taxon>
        <taxon>Ampullarioidea</taxon>
        <taxon>Ampullariidae</taxon>
        <taxon>Pomacea</taxon>
    </lineage>
</organism>
<keyword evidence="2" id="KW-1015">Disulfide bond</keyword>
<dbReference type="InterPro" id="IPR013783">
    <property type="entry name" value="Ig-like_fold"/>
</dbReference>
<evidence type="ECO:0000313" key="9">
    <source>
        <dbReference type="Proteomes" id="UP000245119"/>
    </source>
</evidence>
<feature type="domain" description="Ig-like" evidence="7">
    <location>
        <begin position="96"/>
        <end position="181"/>
    </location>
</feature>
<keyword evidence="6" id="KW-0472">Membrane</keyword>
<feature type="transmembrane region" description="Helical" evidence="6">
    <location>
        <begin position="216"/>
        <end position="239"/>
    </location>
</feature>
<accession>A0A2T7P2S3</accession>
<evidence type="ECO:0000259" key="7">
    <source>
        <dbReference type="PROSITE" id="PS50835"/>
    </source>
</evidence>
<keyword evidence="1" id="KW-0732">Signal</keyword>
<keyword evidence="6" id="KW-0812">Transmembrane</keyword>
<comment type="caution">
    <text evidence="8">The sequence shown here is derived from an EMBL/GenBank/DDBJ whole genome shotgun (WGS) entry which is preliminary data.</text>
</comment>
<reference evidence="8 9" key="1">
    <citation type="submission" date="2018-04" db="EMBL/GenBank/DDBJ databases">
        <title>The genome of golden apple snail Pomacea canaliculata provides insight into stress tolerance and invasive adaptation.</title>
        <authorList>
            <person name="Liu C."/>
            <person name="Liu B."/>
            <person name="Ren Y."/>
            <person name="Zhang Y."/>
            <person name="Wang H."/>
            <person name="Li S."/>
            <person name="Jiang F."/>
            <person name="Yin L."/>
            <person name="Zhang G."/>
            <person name="Qian W."/>
            <person name="Fan W."/>
        </authorList>
    </citation>
    <scope>NUCLEOTIDE SEQUENCE [LARGE SCALE GENOMIC DNA]</scope>
    <source>
        <strain evidence="8">SZHN2017</strain>
        <tissue evidence="8">Muscle</tissue>
    </source>
</reference>
<protein>
    <recommendedName>
        <fullName evidence="7">Ig-like domain-containing protein</fullName>
    </recommendedName>
</protein>
<keyword evidence="6" id="KW-1133">Transmembrane helix</keyword>
<keyword evidence="3" id="KW-0325">Glycoprotein</keyword>
<evidence type="ECO:0000256" key="3">
    <source>
        <dbReference type="ARBA" id="ARBA00023180"/>
    </source>
</evidence>
<feature type="region of interest" description="Disordered" evidence="5">
    <location>
        <begin position="323"/>
        <end position="364"/>
    </location>
</feature>
<feature type="compositionally biased region" description="Polar residues" evidence="5">
    <location>
        <begin position="323"/>
        <end position="353"/>
    </location>
</feature>
<proteinExistence type="predicted"/>
<dbReference type="PANTHER" id="PTHR44337:SF8">
    <property type="entry name" value="IMMUNOGLOBULIN SUBTYPE DOMAIN-CONTAINING PROTEIN"/>
    <property type="match status" value="1"/>
</dbReference>
<evidence type="ECO:0000313" key="8">
    <source>
        <dbReference type="EMBL" id="PVD27708.1"/>
    </source>
</evidence>
<evidence type="ECO:0000256" key="5">
    <source>
        <dbReference type="SAM" id="MobiDB-lite"/>
    </source>
</evidence>
<dbReference type="Proteomes" id="UP000245119">
    <property type="component" value="Linkage Group LG7"/>
</dbReference>
<evidence type="ECO:0000256" key="2">
    <source>
        <dbReference type="ARBA" id="ARBA00023157"/>
    </source>
</evidence>
<evidence type="ECO:0000256" key="4">
    <source>
        <dbReference type="ARBA" id="ARBA00023319"/>
    </source>
</evidence>
<dbReference type="InterPro" id="IPR036179">
    <property type="entry name" value="Ig-like_dom_sf"/>
</dbReference>
<dbReference type="PROSITE" id="PS50835">
    <property type="entry name" value="IG_LIKE"/>
    <property type="match status" value="2"/>
</dbReference>
<sequence>MDTHSAEPPVLGLSCPAYVTEGESLNCTCRLMNNPKPSPLLFWDDSHDHREVGPIFLSKDKVNRDQNGESHSCHANWSNETVSKSFTLNVAYGPDPDQVSVEKIQLSNISVVEVIDLRCTAQEVYPGVTFTWNVPCLNTTRNKESSDCTYHLAPEDNGKTVECTATNNFTNTSQHASYILTYTVVVTQETTHSLSITTALPETTETTEKQNDGVPILYIAVGAGCGFVVIVLCVTVICCMRRRNQGKDGVRFKGGVIRQSIKPTAVAARILQDPEGDKAAIVVDDFEDDVPSNDPVAKQAQSVIYDILNKRKKEVQFAEKSSSNLAYAQNQRNEPEKQTTGPTVSAVSATVFRTDSEEEAVTRL</sequence>
<dbReference type="AlphaFoldDB" id="A0A2T7P2S3"/>
<feature type="domain" description="Ig-like" evidence="7">
    <location>
        <begin position="8"/>
        <end position="89"/>
    </location>
</feature>
<keyword evidence="9" id="KW-1185">Reference proteome</keyword>
<dbReference type="EMBL" id="PZQS01000007">
    <property type="protein sequence ID" value="PVD27708.1"/>
    <property type="molecule type" value="Genomic_DNA"/>
</dbReference>
<dbReference type="InterPro" id="IPR052598">
    <property type="entry name" value="IgSF_CEA-related"/>
</dbReference>
<dbReference type="SUPFAM" id="SSF48726">
    <property type="entry name" value="Immunoglobulin"/>
    <property type="match status" value="2"/>
</dbReference>
<gene>
    <name evidence="8" type="ORF">C0Q70_12879</name>
</gene>